<dbReference type="EMBL" id="MN234184">
    <property type="protein sequence ID" value="QFG10060.1"/>
    <property type="molecule type" value="Genomic_DNA"/>
</dbReference>
<dbReference type="KEGG" id="vg:80019368"/>
<dbReference type="RefSeq" id="YP_010754769.1">
    <property type="nucleotide sequence ID" value="NC_073463.1"/>
</dbReference>
<keyword evidence="2" id="KW-1185">Reference proteome</keyword>
<proteinExistence type="predicted"/>
<reference evidence="1 2" key="1">
    <citation type="submission" date="2019-07" db="EMBL/GenBank/DDBJ databases">
        <authorList>
            <person name="Widmer J."/>
            <person name="Andre W."/>
            <person name="Castro A."/>
            <person name="Cintron J."/>
            <person name="Cintron J."/>
            <person name="Elliott S."/>
            <person name="Harel H."/>
            <person name="Hasan D."/>
            <person name="Page A."/>
            <person name="Santana M."/>
            <person name="Slobasky M."/>
            <person name="Stevens T."/>
            <person name="Vilcin V."/>
            <person name="Whitaker K."/>
            <person name="Yelvington M."/>
            <person name="Wiersma-Koch H."/>
            <person name="Douthitt C."/>
            <person name="D'Elia T."/>
            <person name="Garlena R.A."/>
            <person name="Russell D.A."/>
            <person name="Pope W.H."/>
            <person name="Jacobs-Sera D."/>
            <person name="Hatfull G.F."/>
        </authorList>
    </citation>
    <scope>NUCLEOTIDE SEQUENCE [LARGE SCALE GENOMIC DNA]</scope>
</reference>
<evidence type="ECO:0000313" key="2">
    <source>
        <dbReference type="Proteomes" id="UP000326087"/>
    </source>
</evidence>
<organism evidence="1 2">
    <name type="scientific">Mycobacterium phage IdentityCrisis</name>
    <dbReference type="NCBI Taxonomy" id="2599866"/>
    <lineage>
        <taxon>Viruses</taxon>
        <taxon>Duplodnaviria</taxon>
        <taxon>Heunggongvirae</taxon>
        <taxon>Uroviricota</taxon>
        <taxon>Caudoviricetes</taxon>
        <taxon>Identitycrisisvirus</taxon>
        <taxon>Identitycrisisvirus identitycrisis</taxon>
    </lineage>
</organism>
<accession>A0A5J6TH40</accession>
<evidence type="ECO:0000313" key="1">
    <source>
        <dbReference type="EMBL" id="QFG10060.1"/>
    </source>
</evidence>
<protein>
    <submittedName>
        <fullName evidence="1">Uncharacterized protein</fullName>
    </submittedName>
</protein>
<name>A0A5J6TH40_9CAUD</name>
<dbReference type="GeneID" id="80019368"/>
<sequence>MIGHILRCPACGPFGILARRRNQRAADAALIRFHSQLAAEVRAERRELWRERLAAVVAA</sequence>
<dbReference type="Proteomes" id="UP000326087">
    <property type="component" value="Segment"/>
</dbReference>
<gene>
    <name evidence="1" type="primary">41</name>
    <name evidence="1" type="ORF">SEA_IDENTITYCRISIS_41</name>
</gene>